<reference evidence="2" key="1">
    <citation type="submission" date="2023-10" db="EMBL/GenBank/DDBJ databases">
        <authorList>
            <person name="Hackl T."/>
        </authorList>
    </citation>
    <scope>NUCLEOTIDE SEQUENCE</scope>
</reference>
<feature type="compositionally biased region" description="Low complexity" evidence="1">
    <location>
        <begin position="268"/>
        <end position="279"/>
    </location>
</feature>
<feature type="region of interest" description="Disordered" evidence="1">
    <location>
        <begin position="253"/>
        <end position="290"/>
    </location>
</feature>
<feature type="compositionally biased region" description="Basic and acidic residues" evidence="1">
    <location>
        <begin position="281"/>
        <end position="290"/>
    </location>
</feature>
<organism evidence="2 3">
    <name type="scientific">Anthostomella pinea</name>
    <dbReference type="NCBI Taxonomy" id="933095"/>
    <lineage>
        <taxon>Eukaryota</taxon>
        <taxon>Fungi</taxon>
        <taxon>Dikarya</taxon>
        <taxon>Ascomycota</taxon>
        <taxon>Pezizomycotina</taxon>
        <taxon>Sordariomycetes</taxon>
        <taxon>Xylariomycetidae</taxon>
        <taxon>Xylariales</taxon>
        <taxon>Xylariaceae</taxon>
        <taxon>Anthostomella</taxon>
    </lineage>
</organism>
<dbReference type="AlphaFoldDB" id="A0AAI8YC52"/>
<feature type="compositionally biased region" description="Low complexity" evidence="1">
    <location>
        <begin position="185"/>
        <end position="195"/>
    </location>
</feature>
<evidence type="ECO:0000256" key="1">
    <source>
        <dbReference type="SAM" id="MobiDB-lite"/>
    </source>
</evidence>
<sequence length="290" mass="32162">MGWPGPLQVTAHLLQGVSRFFSSQPSDRPGAPFCTIPKLRTLIPTLETDIRDLNRRLLDTQLNGNEQEAKKLASQSKNRASQMKAARQRLSLKDARYRDWIKRKSRKDARDRQAPNGAAKKQDSRQARKAAKKTRDRLTILHSQRLRVLAGPSLAHKEEHGIQAANHILEAHPMDPVSPRIAAYSGPPSSDSSPSLRKRNVQDMDEDLWARYQLRHQRPRRFGTPIFGSLQRSATSAVGGAPRKLASDLANQKMLITTPSPPPGPPFGSGASRSGSGEPAVKVEDLEARF</sequence>
<evidence type="ECO:0000313" key="3">
    <source>
        <dbReference type="Proteomes" id="UP001295740"/>
    </source>
</evidence>
<evidence type="ECO:0000313" key="2">
    <source>
        <dbReference type="EMBL" id="CAJ2501839.1"/>
    </source>
</evidence>
<accession>A0AAI8YC52</accession>
<feature type="compositionally biased region" description="Basic and acidic residues" evidence="1">
    <location>
        <begin position="101"/>
        <end position="113"/>
    </location>
</feature>
<feature type="region of interest" description="Disordered" evidence="1">
    <location>
        <begin position="177"/>
        <end position="198"/>
    </location>
</feature>
<dbReference type="Proteomes" id="UP001295740">
    <property type="component" value="Unassembled WGS sequence"/>
</dbReference>
<feature type="region of interest" description="Disordered" evidence="1">
    <location>
        <begin position="66"/>
        <end position="89"/>
    </location>
</feature>
<name>A0AAI8YC52_9PEZI</name>
<feature type="region of interest" description="Disordered" evidence="1">
    <location>
        <begin position="101"/>
        <end position="139"/>
    </location>
</feature>
<keyword evidence="3" id="KW-1185">Reference proteome</keyword>
<gene>
    <name evidence="2" type="ORF">KHLLAP_LOCUS2307</name>
</gene>
<dbReference type="EMBL" id="CAUWAG010000003">
    <property type="protein sequence ID" value="CAJ2501839.1"/>
    <property type="molecule type" value="Genomic_DNA"/>
</dbReference>
<comment type="caution">
    <text evidence="2">The sequence shown here is derived from an EMBL/GenBank/DDBJ whole genome shotgun (WGS) entry which is preliminary data.</text>
</comment>
<protein>
    <submittedName>
        <fullName evidence="2">Uu.00g046920.m01.CDS01</fullName>
    </submittedName>
</protein>
<proteinExistence type="predicted"/>